<dbReference type="Proteomes" id="UP000006514">
    <property type="component" value="Unassembled WGS sequence"/>
</dbReference>
<keyword evidence="4" id="KW-1185">Reference proteome</keyword>
<accession>J0LBH0</accession>
<evidence type="ECO:0000256" key="2">
    <source>
        <dbReference type="SAM" id="MobiDB-lite"/>
    </source>
</evidence>
<feature type="compositionally biased region" description="Low complexity" evidence="2">
    <location>
        <begin position="66"/>
        <end position="79"/>
    </location>
</feature>
<dbReference type="KEGG" id="adl:AURDEDRAFT_177128"/>
<dbReference type="AlphaFoldDB" id="J0LBH0"/>
<keyword evidence="1" id="KW-0175">Coiled coil</keyword>
<organism evidence="3 4">
    <name type="scientific">Auricularia subglabra (strain TFB-10046 / SS5)</name>
    <name type="common">White-rot fungus</name>
    <name type="synonym">Auricularia delicata (strain TFB10046)</name>
    <dbReference type="NCBI Taxonomy" id="717982"/>
    <lineage>
        <taxon>Eukaryota</taxon>
        <taxon>Fungi</taxon>
        <taxon>Dikarya</taxon>
        <taxon>Basidiomycota</taxon>
        <taxon>Agaricomycotina</taxon>
        <taxon>Agaricomycetes</taxon>
        <taxon>Auriculariales</taxon>
        <taxon>Auriculariaceae</taxon>
        <taxon>Auricularia</taxon>
    </lineage>
</organism>
<feature type="coiled-coil region" evidence="1">
    <location>
        <begin position="181"/>
        <end position="215"/>
    </location>
</feature>
<dbReference type="InParanoid" id="J0LBH0"/>
<reference evidence="4" key="1">
    <citation type="journal article" date="2012" name="Science">
        <title>The Paleozoic origin of enzymatic lignin decomposition reconstructed from 31 fungal genomes.</title>
        <authorList>
            <person name="Floudas D."/>
            <person name="Binder M."/>
            <person name="Riley R."/>
            <person name="Barry K."/>
            <person name="Blanchette R.A."/>
            <person name="Henrissat B."/>
            <person name="Martinez A.T."/>
            <person name="Otillar R."/>
            <person name="Spatafora J.W."/>
            <person name="Yadav J.S."/>
            <person name="Aerts A."/>
            <person name="Benoit I."/>
            <person name="Boyd A."/>
            <person name="Carlson A."/>
            <person name="Copeland A."/>
            <person name="Coutinho P.M."/>
            <person name="de Vries R.P."/>
            <person name="Ferreira P."/>
            <person name="Findley K."/>
            <person name="Foster B."/>
            <person name="Gaskell J."/>
            <person name="Glotzer D."/>
            <person name="Gorecki P."/>
            <person name="Heitman J."/>
            <person name="Hesse C."/>
            <person name="Hori C."/>
            <person name="Igarashi K."/>
            <person name="Jurgens J.A."/>
            <person name="Kallen N."/>
            <person name="Kersten P."/>
            <person name="Kohler A."/>
            <person name="Kuees U."/>
            <person name="Kumar T.K.A."/>
            <person name="Kuo A."/>
            <person name="LaButti K."/>
            <person name="Larrondo L.F."/>
            <person name="Lindquist E."/>
            <person name="Ling A."/>
            <person name="Lombard V."/>
            <person name="Lucas S."/>
            <person name="Lundell T."/>
            <person name="Martin R."/>
            <person name="McLaughlin D.J."/>
            <person name="Morgenstern I."/>
            <person name="Morin E."/>
            <person name="Murat C."/>
            <person name="Nagy L.G."/>
            <person name="Nolan M."/>
            <person name="Ohm R.A."/>
            <person name="Patyshakuliyeva A."/>
            <person name="Rokas A."/>
            <person name="Ruiz-Duenas F.J."/>
            <person name="Sabat G."/>
            <person name="Salamov A."/>
            <person name="Samejima M."/>
            <person name="Schmutz J."/>
            <person name="Slot J.C."/>
            <person name="St John F."/>
            <person name="Stenlid J."/>
            <person name="Sun H."/>
            <person name="Sun S."/>
            <person name="Syed K."/>
            <person name="Tsang A."/>
            <person name="Wiebenga A."/>
            <person name="Young D."/>
            <person name="Pisabarro A."/>
            <person name="Eastwood D.C."/>
            <person name="Martin F."/>
            <person name="Cullen D."/>
            <person name="Grigoriev I.V."/>
            <person name="Hibbett D.S."/>
        </authorList>
    </citation>
    <scope>NUCLEOTIDE SEQUENCE [LARGE SCALE GENOMIC DNA]</scope>
    <source>
        <strain evidence="4">TFB10046</strain>
    </source>
</reference>
<evidence type="ECO:0000313" key="3">
    <source>
        <dbReference type="EMBL" id="EJD33798.1"/>
    </source>
</evidence>
<feature type="compositionally biased region" description="Basic and acidic residues" evidence="2">
    <location>
        <begin position="1"/>
        <end position="18"/>
    </location>
</feature>
<sequence>MPDAQRDLDQLHSVTRDLEEGEMEDEEDVSKATKSPSSPRHNAASAEPRDSRPAYGPRDVWPAQRAAGAYHGSSASSAARPLGAVRGDRLSGGTGRAPPSAPRALRQTHINTVPSTPTTVKPRAPPTGPRGSRRSPTVEGSNHAGGQPEASPADGARAHKRRRRELEPPEVIVSDPRDVELGRMREVVRQKQRRIDDLQYELAEAQARLHIYKTRGADQDFDITLRERITKKFYKRNYPEDCKDNWRIQELSDISDEEAANGSPLPQTASAAPQRVKHDALIPSEGKIHTAYDIADDASFCLDDEHLAAADSDILAGAAAQRRISRAEVAAKAGGTESDAARQLAREQLVAKTALAEYGLRFSYVLLLWQENGSWLPAPVGRFGQPFWQGSAWEHFDPRRLFDKERPDYVAPTSKEFLKLAQDASLISFVFRSATQRQVVSWALQRGVGFINSNEPDMVSMCRTNPARLPTAIRRHYRRGRSDALFYAEYDAGDVGNHIVLSMSGPQKTQDGLARRDYHEQKRSWLQLLEACVLDWVPVVAEELREPLEFATEVRPWPTGVDLVNRSINDHELYTMIWYHLTANGLPPRSLRPGGDCHDYIRRGRIMEQERRGLSEIYDNRVGPEHEGNQEDKRRWIADRLPYEPVPAGTPIVRVRLVKEKVDVLAQKYRERRNEKGFIPL</sequence>
<protein>
    <submittedName>
        <fullName evidence="3">Uncharacterized protein</fullName>
    </submittedName>
</protein>
<feature type="compositionally biased region" description="Acidic residues" evidence="2">
    <location>
        <begin position="19"/>
        <end position="28"/>
    </location>
</feature>
<gene>
    <name evidence="3" type="ORF">AURDEDRAFT_177128</name>
</gene>
<feature type="region of interest" description="Disordered" evidence="2">
    <location>
        <begin position="1"/>
        <end position="171"/>
    </location>
</feature>
<evidence type="ECO:0000256" key="1">
    <source>
        <dbReference type="SAM" id="Coils"/>
    </source>
</evidence>
<name>J0LBH0_AURST</name>
<proteinExistence type="predicted"/>
<dbReference type="EMBL" id="JH688081">
    <property type="protein sequence ID" value="EJD33798.1"/>
    <property type="molecule type" value="Genomic_DNA"/>
</dbReference>
<feature type="compositionally biased region" description="Polar residues" evidence="2">
    <location>
        <begin position="108"/>
        <end position="119"/>
    </location>
</feature>
<evidence type="ECO:0000313" key="4">
    <source>
        <dbReference type="Proteomes" id="UP000006514"/>
    </source>
</evidence>